<evidence type="ECO:0000259" key="2">
    <source>
        <dbReference type="SMART" id="SM00513"/>
    </source>
</evidence>
<accession>A0AAD5DKM7</accession>
<gene>
    <name evidence="3" type="ORF">COHA_008065</name>
</gene>
<feature type="region of interest" description="Disordered" evidence="1">
    <location>
        <begin position="451"/>
        <end position="471"/>
    </location>
</feature>
<evidence type="ECO:0000256" key="1">
    <source>
        <dbReference type="SAM" id="MobiDB-lite"/>
    </source>
</evidence>
<dbReference type="SUPFAM" id="SSF68906">
    <property type="entry name" value="SAP domain"/>
    <property type="match status" value="1"/>
</dbReference>
<feature type="compositionally biased region" description="Low complexity" evidence="1">
    <location>
        <begin position="579"/>
        <end position="604"/>
    </location>
</feature>
<protein>
    <recommendedName>
        <fullName evidence="2">SAP domain-containing protein</fullName>
    </recommendedName>
</protein>
<feature type="compositionally biased region" description="Basic and acidic residues" evidence="1">
    <location>
        <begin position="373"/>
        <end position="391"/>
    </location>
</feature>
<feature type="region of interest" description="Disordered" evidence="1">
    <location>
        <begin position="506"/>
        <end position="536"/>
    </location>
</feature>
<feature type="domain" description="SAP" evidence="2">
    <location>
        <begin position="637"/>
        <end position="671"/>
    </location>
</feature>
<evidence type="ECO:0000313" key="3">
    <source>
        <dbReference type="EMBL" id="KAI7838134.1"/>
    </source>
</evidence>
<feature type="compositionally biased region" description="Low complexity" evidence="1">
    <location>
        <begin position="34"/>
        <end position="45"/>
    </location>
</feature>
<sequence>MAAPPEAPFGAALTLEGASLQLATITAPLPPLPAAQQQQTAGQPDLWPPPPPPRQAQLQAALAAVRRLATPALPFAALAAGQDAVRVVCPKPHTANVFKLLRSQQVALGITLGEVKTAVSLQPLPAPDLEAACSAGLLAALLHRGWHTLGEDRLLGASPLEPAADGAAQVCGSLTLRVAAVPGDATRLHLLVRAEQVEFRHPACKPGFSLEERSSRLKGSGVSLLPDLRPAVVERLRPADAATLARLRPLWAAHSMPLPLEGQEGGSSLGGHLVEVCLEDDPDAPSFPYPPCRVLGTFGLQPLADRRSSPAVQAVLARLRVDLQATLFKFLGDKLRVSAAARDWWPDGVPAPKGRAAPEAPPPPPLTFTTARQLEKELANKPPEPSREDRSSGGSKPVDLAAQLGAEFSLAAFRAGEGAAGVQQRQRRQYTPVPPSLQAAFDAAKQLHAEAERPAGVRPSSATPGATAGSAAAVGRQPLALRQAAAAAGGSQPRAPAFKKIAGARPVAAPKKPAATAGKAAAGQKRAAAAKPPTGAKRAKAATAAAAAAAPSAPASAATATAVPPSAPASFAAGGNAAAQPASVAPPSAAGEAAGAAAPQQAAPPKAPAKPRPKAADIDLAAVTAKVQAAVAPGGSFAKITLPELKAFLKSIKQPVGGKKGDLEERVRAALGGGGGAAAAADASVAAGAAGAAGHA</sequence>
<dbReference type="InterPro" id="IPR036361">
    <property type="entry name" value="SAP_dom_sf"/>
</dbReference>
<evidence type="ECO:0000313" key="4">
    <source>
        <dbReference type="Proteomes" id="UP001205105"/>
    </source>
</evidence>
<feature type="region of interest" description="Disordered" evidence="1">
    <location>
        <begin position="29"/>
        <end position="55"/>
    </location>
</feature>
<proteinExistence type="predicted"/>
<feature type="region of interest" description="Disordered" evidence="1">
    <location>
        <begin position="344"/>
        <end position="398"/>
    </location>
</feature>
<dbReference type="Proteomes" id="UP001205105">
    <property type="component" value="Unassembled WGS sequence"/>
</dbReference>
<comment type="caution">
    <text evidence="3">The sequence shown here is derived from an EMBL/GenBank/DDBJ whole genome shotgun (WGS) entry which is preliminary data.</text>
</comment>
<dbReference type="AlphaFoldDB" id="A0AAD5DKM7"/>
<feature type="region of interest" description="Disordered" evidence="1">
    <location>
        <begin position="579"/>
        <end position="615"/>
    </location>
</feature>
<dbReference type="SMART" id="SM00513">
    <property type="entry name" value="SAP"/>
    <property type="match status" value="1"/>
</dbReference>
<organism evidence="3 4">
    <name type="scientific">Chlorella ohadii</name>
    <dbReference type="NCBI Taxonomy" id="2649997"/>
    <lineage>
        <taxon>Eukaryota</taxon>
        <taxon>Viridiplantae</taxon>
        <taxon>Chlorophyta</taxon>
        <taxon>core chlorophytes</taxon>
        <taxon>Trebouxiophyceae</taxon>
        <taxon>Chlorellales</taxon>
        <taxon>Chlorellaceae</taxon>
        <taxon>Chlorella clade</taxon>
        <taxon>Chlorella</taxon>
    </lineage>
</organism>
<feature type="compositionally biased region" description="Low complexity" evidence="1">
    <location>
        <begin position="459"/>
        <end position="471"/>
    </location>
</feature>
<reference evidence="3" key="1">
    <citation type="submission" date="2020-11" db="EMBL/GenBank/DDBJ databases">
        <title>Chlorella ohadii genome sequencing and assembly.</title>
        <authorList>
            <person name="Murik O."/>
            <person name="Treves H."/>
            <person name="Kedem I."/>
            <person name="Shotland Y."/>
            <person name="Kaplan A."/>
        </authorList>
    </citation>
    <scope>NUCLEOTIDE SEQUENCE</scope>
    <source>
        <strain evidence="3">1</strain>
    </source>
</reference>
<keyword evidence="4" id="KW-1185">Reference proteome</keyword>
<dbReference type="EMBL" id="JADXDR010000135">
    <property type="protein sequence ID" value="KAI7838134.1"/>
    <property type="molecule type" value="Genomic_DNA"/>
</dbReference>
<dbReference type="InterPro" id="IPR003034">
    <property type="entry name" value="SAP_dom"/>
</dbReference>
<name>A0AAD5DKM7_9CHLO</name>